<comment type="caution">
    <text evidence="2">The sequence shown here is derived from an EMBL/GenBank/DDBJ whole genome shotgun (WGS) entry which is preliminary data.</text>
</comment>
<reference evidence="2 3" key="1">
    <citation type="journal article" date="2021" name="MBio">
        <title>A New Model Trypanosomatid, Novymonas esmeraldas: Genomic Perception of Its 'Candidatus Pandoraea novymonadis' Endosymbiont.</title>
        <authorList>
            <person name="Zakharova A."/>
            <person name="Saura A."/>
            <person name="Butenko A."/>
            <person name="Podesvova L."/>
            <person name="Warmusova S."/>
            <person name="Kostygov A.Y."/>
            <person name="Nenarokova A."/>
            <person name="Lukes J."/>
            <person name="Opperdoes F.R."/>
            <person name="Yurchenko V."/>
        </authorList>
    </citation>
    <scope>NUCLEOTIDE SEQUENCE [LARGE SCALE GENOMIC DNA]</scope>
    <source>
        <strain evidence="2 3">E262AT.01</strain>
    </source>
</reference>
<name>A0AAW0F1L3_9TRYP</name>
<feature type="region of interest" description="Disordered" evidence="1">
    <location>
        <begin position="105"/>
        <end position="129"/>
    </location>
</feature>
<feature type="region of interest" description="Disordered" evidence="1">
    <location>
        <begin position="311"/>
        <end position="346"/>
    </location>
</feature>
<dbReference type="AlphaFoldDB" id="A0AAW0F1L3"/>
<evidence type="ECO:0000256" key="1">
    <source>
        <dbReference type="SAM" id="MobiDB-lite"/>
    </source>
</evidence>
<organism evidence="2 3">
    <name type="scientific">Novymonas esmeraldas</name>
    <dbReference type="NCBI Taxonomy" id="1808958"/>
    <lineage>
        <taxon>Eukaryota</taxon>
        <taxon>Discoba</taxon>
        <taxon>Euglenozoa</taxon>
        <taxon>Kinetoplastea</taxon>
        <taxon>Metakinetoplastina</taxon>
        <taxon>Trypanosomatida</taxon>
        <taxon>Trypanosomatidae</taxon>
        <taxon>Novymonas</taxon>
    </lineage>
</organism>
<evidence type="ECO:0000313" key="2">
    <source>
        <dbReference type="EMBL" id="KAK7199137.1"/>
    </source>
</evidence>
<keyword evidence="3" id="KW-1185">Reference proteome</keyword>
<dbReference type="Proteomes" id="UP001430356">
    <property type="component" value="Unassembled WGS sequence"/>
</dbReference>
<dbReference type="EMBL" id="JAECZO010000219">
    <property type="protein sequence ID" value="KAK7199137.1"/>
    <property type="molecule type" value="Genomic_DNA"/>
</dbReference>
<evidence type="ECO:0008006" key="4">
    <source>
        <dbReference type="Google" id="ProtNLM"/>
    </source>
</evidence>
<protein>
    <recommendedName>
        <fullName evidence="4">Ubiquitin-like protease family profile domain-containing protein</fullName>
    </recommendedName>
</protein>
<feature type="region of interest" description="Disordered" evidence="1">
    <location>
        <begin position="363"/>
        <end position="428"/>
    </location>
</feature>
<proteinExistence type="predicted"/>
<accession>A0AAW0F1L3</accession>
<gene>
    <name evidence="2" type="ORF">NESM_000883300</name>
</gene>
<sequence length="446" mass="48462">MTERMTLDVWVSAPSWPVHGDIQRLLERIWPDLKLVFRPCQRQARGSEDCGVFMTANFFLHHLGLKAVQSATLPSCLRPLLYAASTNPLSRDVFLRQLRDVLQLQSPPSTPAPHTATPPPGPGSLLTRNDTVEPALEGGADDELDGEYDACEPSARVGGYGYMLTALALARRADGDYRSLTVGAVRERVRRTFPRGTGRRTVSSALEKLGLSVLYYGESDGQAQPRVLTDEEEWQRRAYLVLERAGPGTVLPAAVEQFGFVAGAEYHADEVSRTRLRGHYTVTRDPAAAEVGVYLPRPGARSGLPDRRFGAPGNRPVGAAQAEVDPQSEMEAARRTGLEGTLNGEGRYRGACACPREWYIHSGKPPSGVASSVDGHEQRGPRPTQDVAPQPARDASRPPVPPVAFGGHRAGTAHGVRTGTGSGRPCPATTRRFRRRCCSYPCTPTR</sequence>
<feature type="compositionally biased region" description="Pro residues" evidence="1">
    <location>
        <begin position="108"/>
        <end position="122"/>
    </location>
</feature>
<evidence type="ECO:0000313" key="3">
    <source>
        <dbReference type="Proteomes" id="UP001430356"/>
    </source>
</evidence>